<dbReference type="Pfam" id="PF02878">
    <property type="entry name" value="PGM_PMM_I"/>
    <property type="match status" value="1"/>
</dbReference>
<organism evidence="12 13">
    <name type="scientific">Thalassobaculum litoreum DSM 18839</name>
    <dbReference type="NCBI Taxonomy" id="1123362"/>
    <lineage>
        <taxon>Bacteria</taxon>
        <taxon>Pseudomonadati</taxon>
        <taxon>Pseudomonadota</taxon>
        <taxon>Alphaproteobacteria</taxon>
        <taxon>Rhodospirillales</taxon>
        <taxon>Thalassobaculaceae</taxon>
        <taxon>Thalassobaculum</taxon>
    </lineage>
</organism>
<evidence type="ECO:0000313" key="13">
    <source>
        <dbReference type="Proteomes" id="UP000198615"/>
    </source>
</evidence>
<evidence type="ECO:0000259" key="9">
    <source>
        <dbReference type="Pfam" id="PF02878"/>
    </source>
</evidence>
<evidence type="ECO:0000259" key="11">
    <source>
        <dbReference type="Pfam" id="PF02880"/>
    </source>
</evidence>
<dbReference type="RefSeq" id="WP_093148469.1">
    <property type="nucleotide sequence ID" value="NZ_FNBW01000002.1"/>
</dbReference>
<evidence type="ECO:0000256" key="5">
    <source>
        <dbReference type="ARBA" id="ARBA00022842"/>
    </source>
</evidence>
<dbReference type="InterPro" id="IPR016066">
    <property type="entry name" value="A-D-PHexomutase_CS"/>
</dbReference>
<evidence type="ECO:0000256" key="4">
    <source>
        <dbReference type="ARBA" id="ARBA00022723"/>
    </source>
</evidence>
<feature type="domain" description="Alpha-D-phosphohexomutase alpha/beta/alpha" evidence="9">
    <location>
        <begin position="16"/>
        <end position="126"/>
    </location>
</feature>
<dbReference type="PROSITE" id="PS00710">
    <property type="entry name" value="PGM_PMM"/>
    <property type="match status" value="1"/>
</dbReference>
<dbReference type="GO" id="GO:0005975">
    <property type="term" value="P:carbohydrate metabolic process"/>
    <property type="evidence" value="ECO:0007669"/>
    <property type="project" value="InterPro"/>
</dbReference>
<feature type="domain" description="Alpha-D-phosphohexomutase alpha/beta/alpha" evidence="11">
    <location>
        <begin position="261"/>
        <end position="370"/>
    </location>
</feature>
<dbReference type="InterPro" id="IPR005843">
    <property type="entry name" value="A-D-PHexomutase_C"/>
</dbReference>
<evidence type="ECO:0000259" key="8">
    <source>
        <dbReference type="Pfam" id="PF00408"/>
    </source>
</evidence>
<keyword evidence="3" id="KW-0597">Phosphoprotein</keyword>
<dbReference type="Gene3D" id="3.40.120.10">
    <property type="entry name" value="Alpha-D-Glucose-1,6-Bisphosphate, subunit A, domain 3"/>
    <property type="match status" value="3"/>
</dbReference>
<dbReference type="InterPro" id="IPR016055">
    <property type="entry name" value="A-D-PHexomutase_a/b/a-I/II/III"/>
</dbReference>
<keyword evidence="6" id="KW-0413">Isomerase</keyword>
<dbReference type="InterPro" id="IPR005846">
    <property type="entry name" value="A-D-PHexomutase_a/b/a-III"/>
</dbReference>
<comment type="similarity">
    <text evidence="2 7">Belongs to the phosphohexose mutase family.</text>
</comment>
<dbReference type="Pfam" id="PF02880">
    <property type="entry name" value="PGM_PMM_III"/>
    <property type="match status" value="1"/>
</dbReference>
<dbReference type="GO" id="GO:0016868">
    <property type="term" value="F:intramolecular phosphotransferase activity"/>
    <property type="evidence" value="ECO:0007669"/>
    <property type="project" value="InterPro"/>
</dbReference>
<sequence>MAESVSSSHRFDPTILREYDVRGIVGSTLHAADAHALGHAFGTIVAEGGGRRVAVGRDGRISSPEIAAATIEGLQAAGIDVLDVGGCPTPALYFAVHHLAADGGIMITGSHNPPDYNGFKMMLGTAPFFGADIQRLGEIAGTGSFATGQGAVEAAPVLDAYVARLLRDHRPGRALSVVWDCGNGATGPVITALAEALPGTHKVLYPEVDGTFPNHHPDPTVPETLEGLRAAVADAGADLGIAFDGDGDRIGVIDETGRAIWGDQLVAIYATEILAAQPGATVIADVKASQVLFDRIAELGGVPLMWRTGHSLIKTKMAETGAPLAGEMSGHLFFKDRYYGFDDAPYAAVRLLALIGASDRPVSAWRDDLPTVLNTPELRFPCAEERKFGAIAEVKAALDGRTDVSVNDIDGVRVSSEDGWWLLRASNTQDVLVARCEAQSAVALERLKDQVRDAVRAVGLDVPDF</sequence>
<evidence type="ECO:0000256" key="6">
    <source>
        <dbReference type="ARBA" id="ARBA00023235"/>
    </source>
</evidence>
<dbReference type="AlphaFoldDB" id="A0A8G2BFS9"/>
<dbReference type="PANTHER" id="PTHR43771:SF2">
    <property type="entry name" value="PHOSPHOMANNOMUTASE_PHOSPHOGLUCOMUTASE"/>
    <property type="match status" value="1"/>
</dbReference>
<evidence type="ECO:0000256" key="2">
    <source>
        <dbReference type="ARBA" id="ARBA00010231"/>
    </source>
</evidence>
<dbReference type="Gene3D" id="3.30.310.50">
    <property type="entry name" value="Alpha-D-phosphohexomutase, C-terminal domain"/>
    <property type="match status" value="1"/>
</dbReference>
<dbReference type="EMBL" id="FNBW01000002">
    <property type="protein sequence ID" value="SDF29134.1"/>
    <property type="molecule type" value="Genomic_DNA"/>
</dbReference>
<name>A0A8G2BFS9_9PROT</name>
<dbReference type="PRINTS" id="PR00509">
    <property type="entry name" value="PGMPMM"/>
</dbReference>
<dbReference type="SUPFAM" id="SSF55957">
    <property type="entry name" value="Phosphoglucomutase, C-terminal domain"/>
    <property type="match status" value="1"/>
</dbReference>
<dbReference type="InterPro" id="IPR005844">
    <property type="entry name" value="A-D-PHexomutase_a/b/a-I"/>
</dbReference>
<evidence type="ECO:0000256" key="3">
    <source>
        <dbReference type="ARBA" id="ARBA00022553"/>
    </source>
</evidence>
<proteinExistence type="inferred from homology"/>
<comment type="caution">
    <text evidence="12">The sequence shown here is derived from an EMBL/GenBank/DDBJ whole genome shotgun (WGS) entry which is preliminary data.</text>
</comment>
<dbReference type="SUPFAM" id="SSF53738">
    <property type="entry name" value="Phosphoglucomutase, first 3 domains"/>
    <property type="match status" value="3"/>
</dbReference>
<dbReference type="InterPro" id="IPR005841">
    <property type="entry name" value="Alpha-D-phosphohexomutase_SF"/>
</dbReference>
<evidence type="ECO:0000313" key="12">
    <source>
        <dbReference type="EMBL" id="SDF29134.1"/>
    </source>
</evidence>
<dbReference type="CDD" id="cd03089">
    <property type="entry name" value="PMM_PGM"/>
    <property type="match status" value="1"/>
</dbReference>
<feature type="domain" description="Alpha-D-phosphohexomutase C-terminal" evidence="8">
    <location>
        <begin position="377"/>
        <end position="453"/>
    </location>
</feature>
<accession>A0A8G2BFS9</accession>
<dbReference type="InterPro" id="IPR005845">
    <property type="entry name" value="A-D-PHexomutase_a/b/a-II"/>
</dbReference>
<evidence type="ECO:0000256" key="1">
    <source>
        <dbReference type="ARBA" id="ARBA00001946"/>
    </source>
</evidence>
<keyword evidence="5 7" id="KW-0460">Magnesium</keyword>
<dbReference type="OrthoDB" id="9803322at2"/>
<dbReference type="NCBIfam" id="NF046027">
    <property type="entry name" value="PhglucPhmanMutPgmG"/>
    <property type="match status" value="1"/>
</dbReference>
<dbReference type="InterPro" id="IPR036900">
    <property type="entry name" value="A-D-PHexomutase_C_sf"/>
</dbReference>
<dbReference type="GO" id="GO:0000287">
    <property type="term" value="F:magnesium ion binding"/>
    <property type="evidence" value="ECO:0007669"/>
    <property type="project" value="InterPro"/>
</dbReference>
<keyword evidence="4 7" id="KW-0479">Metal-binding</keyword>
<protein>
    <submittedName>
        <fullName evidence="12">Phosphomannomutase</fullName>
    </submittedName>
</protein>
<feature type="domain" description="Alpha-D-phosphohexomutase alpha/beta/alpha" evidence="10">
    <location>
        <begin position="161"/>
        <end position="257"/>
    </location>
</feature>
<dbReference type="Proteomes" id="UP000198615">
    <property type="component" value="Unassembled WGS sequence"/>
</dbReference>
<dbReference type="Pfam" id="PF02879">
    <property type="entry name" value="PGM_PMM_II"/>
    <property type="match status" value="1"/>
</dbReference>
<comment type="cofactor">
    <cofactor evidence="1">
        <name>Mg(2+)</name>
        <dbReference type="ChEBI" id="CHEBI:18420"/>
    </cofactor>
</comment>
<gene>
    <name evidence="12" type="ORF">SAMN05660686_00917</name>
</gene>
<dbReference type="PANTHER" id="PTHR43771">
    <property type="entry name" value="PHOSPHOMANNOMUTASE"/>
    <property type="match status" value="1"/>
</dbReference>
<evidence type="ECO:0000259" key="10">
    <source>
        <dbReference type="Pfam" id="PF02879"/>
    </source>
</evidence>
<dbReference type="Pfam" id="PF00408">
    <property type="entry name" value="PGM_PMM_IV"/>
    <property type="match status" value="1"/>
</dbReference>
<evidence type="ECO:0000256" key="7">
    <source>
        <dbReference type="RuleBase" id="RU004326"/>
    </source>
</evidence>
<reference evidence="12 13" key="1">
    <citation type="submission" date="2016-10" db="EMBL/GenBank/DDBJ databases">
        <authorList>
            <person name="Varghese N."/>
            <person name="Submissions S."/>
        </authorList>
    </citation>
    <scope>NUCLEOTIDE SEQUENCE [LARGE SCALE GENOMIC DNA]</scope>
    <source>
        <strain evidence="12 13">DSM 18839</strain>
    </source>
</reference>
<keyword evidence="13" id="KW-1185">Reference proteome</keyword>